<sequence length="33" mass="3706">MKLRDALPTEPSWTIIPTDWRDAPSSPARRAIG</sequence>
<evidence type="ECO:0000313" key="1">
    <source>
        <dbReference type="EMBL" id="MCI69397.1"/>
    </source>
</evidence>
<dbReference type="AlphaFoldDB" id="A0A392U980"/>
<accession>A0A392U980</accession>
<reference evidence="1 2" key="1">
    <citation type="journal article" date="2018" name="Front. Plant Sci.">
        <title>Red Clover (Trifolium pratense) and Zigzag Clover (T. medium) - A Picture of Genomic Similarities and Differences.</title>
        <authorList>
            <person name="Dluhosova J."/>
            <person name="Istvanek J."/>
            <person name="Nedelnik J."/>
            <person name="Repkova J."/>
        </authorList>
    </citation>
    <scope>NUCLEOTIDE SEQUENCE [LARGE SCALE GENOMIC DNA]</scope>
    <source>
        <strain evidence="2">cv. 10/8</strain>
        <tissue evidence="1">Leaf</tissue>
    </source>
</reference>
<proteinExistence type="predicted"/>
<feature type="non-terminal residue" evidence="1">
    <location>
        <position position="33"/>
    </location>
</feature>
<keyword evidence="2" id="KW-1185">Reference proteome</keyword>
<name>A0A392U980_9FABA</name>
<dbReference type="Proteomes" id="UP000265520">
    <property type="component" value="Unassembled WGS sequence"/>
</dbReference>
<evidence type="ECO:0000313" key="2">
    <source>
        <dbReference type="Proteomes" id="UP000265520"/>
    </source>
</evidence>
<dbReference type="EMBL" id="LXQA010755202">
    <property type="protein sequence ID" value="MCI69397.1"/>
    <property type="molecule type" value="Genomic_DNA"/>
</dbReference>
<organism evidence="1 2">
    <name type="scientific">Trifolium medium</name>
    <dbReference type="NCBI Taxonomy" id="97028"/>
    <lineage>
        <taxon>Eukaryota</taxon>
        <taxon>Viridiplantae</taxon>
        <taxon>Streptophyta</taxon>
        <taxon>Embryophyta</taxon>
        <taxon>Tracheophyta</taxon>
        <taxon>Spermatophyta</taxon>
        <taxon>Magnoliopsida</taxon>
        <taxon>eudicotyledons</taxon>
        <taxon>Gunneridae</taxon>
        <taxon>Pentapetalae</taxon>
        <taxon>rosids</taxon>
        <taxon>fabids</taxon>
        <taxon>Fabales</taxon>
        <taxon>Fabaceae</taxon>
        <taxon>Papilionoideae</taxon>
        <taxon>50 kb inversion clade</taxon>
        <taxon>NPAAA clade</taxon>
        <taxon>Hologalegina</taxon>
        <taxon>IRL clade</taxon>
        <taxon>Trifolieae</taxon>
        <taxon>Trifolium</taxon>
    </lineage>
</organism>
<protein>
    <submittedName>
        <fullName evidence="1">Uncharacterized protein</fullName>
    </submittedName>
</protein>
<comment type="caution">
    <text evidence="1">The sequence shown here is derived from an EMBL/GenBank/DDBJ whole genome shotgun (WGS) entry which is preliminary data.</text>
</comment>